<name>A0A1H5K816_9MICO</name>
<accession>A0A1H5K816</accession>
<evidence type="ECO:0000313" key="3">
    <source>
        <dbReference type="EMBL" id="SEE60935.1"/>
    </source>
</evidence>
<keyword evidence="2" id="KW-0732">Signal</keyword>
<organism evidence="3 4">
    <name type="scientific">Ruania alba</name>
    <dbReference type="NCBI Taxonomy" id="648782"/>
    <lineage>
        <taxon>Bacteria</taxon>
        <taxon>Bacillati</taxon>
        <taxon>Actinomycetota</taxon>
        <taxon>Actinomycetes</taxon>
        <taxon>Micrococcales</taxon>
        <taxon>Ruaniaceae</taxon>
        <taxon>Ruania</taxon>
    </lineage>
</organism>
<protein>
    <submittedName>
        <fullName evidence="3">Predicted lipoprotein with conserved Yx(FWY)xxD motif</fullName>
    </submittedName>
</protein>
<proteinExistence type="predicted"/>
<dbReference type="PANTHER" id="PTHR39335">
    <property type="entry name" value="BLL4220 PROTEIN"/>
    <property type="match status" value="1"/>
</dbReference>
<sequence length="182" mass="18834">MRRTRTILTATLMGAGLLLAGCGSADEGDTDEGAGGGYGGGAPAEEETTEEGEATEESGEEGDNGEMAAAPTVTTAETDLGTILVDGEGMTLYMFTNDEEGVSNCEGDCLEAWPALEGEPEAGEGIDTSLLGSLERSDGTVQASYNGWPLYYWVQDSAPGDTTGQGVNDVWYVLSPEGEIIE</sequence>
<keyword evidence="3" id="KW-0449">Lipoprotein</keyword>
<dbReference type="OrthoDB" id="597632at2"/>
<feature type="chain" id="PRO_5015764375" evidence="2">
    <location>
        <begin position="26"/>
        <end position="182"/>
    </location>
</feature>
<feature type="signal peptide" evidence="2">
    <location>
        <begin position="1"/>
        <end position="25"/>
    </location>
</feature>
<dbReference type="Proteomes" id="UP000199220">
    <property type="component" value="Unassembled WGS sequence"/>
</dbReference>
<dbReference type="PANTHER" id="PTHR39335:SF1">
    <property type="entry name" value="BLL4220 PROTEIN"/>
    <property type="match status" value="1"/>
</dbReference>
<dbReference type="RefSeq" id="WP_139177734.1">
    <property type="nucleotide sequence ID" value="NZ_FNTX01000002.1"/>
</dbReference>
<dbReference type="GO" id="GO:0043448">
    <property type="term" value="P:alkane catabolic process"/>
    <property type="evidence" value="ECO:0007669"/>
    <property type="project" value="TreeGrafter"/>
</dbReference>
<gene>
    <name evidence="3" type="ORF">SAMN04488554_2135</name>
</gene>
<dbReference type="PROSITE" id="PS51257">
    <property type="entry name" value="PROKAR_LIPOPROTEIN"/>
    <property type="match status" value="1"/>
</dbReference>
<evidence type="ECO:0000313" key="4">
    <source>
        <dbReference type="Proteomes" id="UP000199220"/>
    </source>
</evidence>
<feature type="region of interest" description="Disordered" evidence="1">
    <location>
        <begin position="26"/>
        <end position="76"/>
    </location>
</feature>
<reference evidence="4" key="1">
    <citation type="submission" date="2016-10" db="EMBL/GenBank/DDBJ databases">
        <authorList>
            <person name="Varghese N."/>
            <person name="Submissions S."/>
        </authorList>
    </citation>
    <scope>NUCLEOTIDE SEQUENCE [LARGE SCALE GENOMIC DNA]</scope>
    <source>
        <strain evidence="4">DSM 21368</strain>
    </source>
</reference>
<dbReference type="STRING" id="648782.SAMN04488554_2135"/>
<evidence type="ECO:0000256" key="1">
    <source>
        <dbReference type="SAM" id="MobiDB-lite"/>
    </source>
</evidence>
<dbReference type="Pfam" id="PF03640">
    <property type="entry name" value="Lipoprotein_15"/>
    <property type="match status" value="2"/>
</dbReference>
<dbReference type="AlphaFoldDB" id="A0A1H5K816"/>
<dbReference type="InterPro" id="IPR005297">
    <property type="entry name" value="Lipoprotein_repeat"/>
</dbReference>
<feature type="compositionally biased region" description="Acidic residues" evidence="1">
    <location>
        <begin position="44"/>
        <end position="64"/>
    </location>
</feature>
<keyword evidence="4" id="KW-1185">Reference proteome</keyword>
<feature type="compositionally biased region" description="Gly residues" evidence="1">
    <location>
        <begin position="33"/>
        <end position="42"/>
    </location>
</feature>
<dbReference type="EMBL" id="FNTX01000002">
    <property type="protein sequence ID" value="SEE60935.1"/>
    <property type="molecule type" value="Genomic_DNA"/>
</dbReference>
<evidence type="ECO:0000256" key="2">
    <source>
        <dbReference type="SAM" id="SignalP"/>
    </source>
</evidence>